<feature type="region of interest" description="Disordered" evidence="1">
    <location>
        <begin position="38"/>
        <end position="104"/>
    </location>
</feature>
<feature type="non-terminal residue" evidence="2">
    <location>
        <position position="1"/>
    </location>
</feature>
<dbReference type="AlphaFoldDB" id="A0A1B6H509"/>
<feature type="non-terminal residue" evidence="2">
    <location>
        <position position="104"/>
    </location>
</feature>
<proteinExistence type="predicted"/>
<feature type="compositionally biased region" description="Polar residues" evidence="1">
    <location>
        <begin position="67"/>
        <end position="90"/>
    </location>
</feature>
<dbReference type="EMBL" id="GECZ01000085">
    <property type="protein sequence ID" value="JAS69684.1"/>
    <property type="molecule type" value="Transcribed_RNA"/>
</dbReference>
<gene>
    <name evidence="2" type="ORF">g.4087</name>
</gene>
<name>A0A1B6H509_9HEMI</name>
<evidence type="ECO:0000256" key="1">
    <source>
        <dbReference type="SAM" id="MobiDB-lite"/>
    </source>
</evidence>
<accession>A0A1B6H509</accession>
<organism evidence="2">
    <name type="scientific">Cuerna arida</name>
    <dbReference type="NCBI Taxonomy" id="1464854"/>
    <lineage>
        <taxon>Eukaryota</taxon>
        <taxon>Metazoa</taxon>
        <taxon>Ecdysozoa</taxon>
        <taxon>Arthropoda</taxon>
        <taxon>Hexapoda</taxon>
        <taxon>Insecta</taxon>
        <taxon>Pterygota</taxon>
        <taxon>Neoptera</taxon>
        <taxon>Paraneoptera</taxon>
        <taxon>Hemiptera</taxon>
        <taxon>Auchenorrhyncha</taxon>
        <taxon>Membracoidea</taxon>
        <taxon>Cicadellidae</taxon>
        <taxon>Cicadellinae</taxon>
        <taxon>Proconiini</taxon>
        <taxon>Cuerna</taxon>
    </lineage>
</organism>
<reference evidence="2" key="1">
    <citation type="submission" date="2015-11" db="EMBL/GenBank/DDBJ databases">
        <title>De novo transcriptome assembly of four potential Pierce s Disease insect vectors from Arizona vineyards.</title>
        <authorList>
            <person name="Tassone E.E."/>
        </authorList>
    </citation>
    <scope>NUCLEOTIDE SEQUENCE</scope>
</reference>
<protein>
    <submittedName>
        <fullName evidence="2">Uncharacterized protein</fullName>
    </submittedName>
</protein>
<sequence>TIVLNTILSLNVILPSDEKLNANASQSDDMCAWQTVTPAISKRQSRNSTHTGHSSKKIRKNEAGFSVPTNNRFDAISDTDSMDGNNTTHEPSAREPKPPPIFIP</sequence>
<evidence type="ECO:0000313" key="2">
    <source>
        <dbReference type="EMBL" id="JAS69684.1"/>
    </source>
</evidence>